<dbReference type="Proteomes" id="UP000225553">
    <property type="component" value="Segment"/>
</dbReference>
<evidence type="ECO:0000313" key="2">
    <source>
        <dbReference type="Proteomes" id="UP000225553"/>
    </source>
</evidence>
<dbReference type="OrthoDB" id="41237at10239"/>
<sequence length="220" mass="24115">MTEKSVNPFSGLSDNLHVPLTIGMSMEDAVKIFSAFYLVKVDTSRFKSSQAFVSSSGYITLELLDKTSGEVVYTFVNRMQVIKDETPVPVHNPAFEFTNPLELSTPDVNWLTGPVTITHLQEMDFLKDALVNQPQAIGNLTNPLPFQLSTLLNNYGVVGRWVSGTLGELCTGGFTLLYYGAGKDAPPEYLVGETVDTVVLIAINQGSRQGVLCLQYLKAR</sequence>
<gene>
    <name evidence="1" type="ORF">RISINGSUN_92</name>
</gene>
<proteinExistence type="predicted"/>
<dbReference type="EMBL" id="MF459646">
    <property type="protein sequence ID" value="ASU03578.1"/>
    <property type="molecule type" value="Genomic_DNA"/>
</dbReference>
<protein>
    <submittedName>
        <fullName evidence="1">Uncharacterized protein</fullName>
    </submittedName>
</protein>
<evidence type="ECO:0000313" key="1">
    <source>
        <dbReference type="EMBL" id="ASU03578.1"/>
    </source>
</evidence>
<accession>A0A223LIM0</accession>
<keyword evidence="2" id="KW-1185">Reference proteome</keyword>
<organism evidence="1 2">
    <name type="scientific">Erwinia phage vB_EamM_RisingSun</name>
    <dbReference type="NCBI Taxonomy" id="2026080"/>
    <lineage>
        <taxon>Viruses</taxon>
        <taxon>Duplodnaviria</taxon>
        <taxon>Heunggongvirae</taxon>
        <taxon>Uroviricota</taxon>
        <taxon>Caudoviricetes</taxon>
        <taxon>Chimalliviridae</taxon>
        <taxon>Risingsunvirus</taxon>
        <taxon>Risingsunvirus risingsun</taxon>
    </lineage>
</organism>
<reference evidence="2" key="1">
    <citation type="submission" date="2017-07" db="EMBL/GenBank/DDBJ databases">
        <authorList>
            <person name="Putnam M.J."/>
            <person name="Sharma R."/>
            <person name="Kruger J.L."/>
            <person name="Berg J.A."/>
            <person name="Payne A.M."/>
            <person name="Fajardo C.P."/>
            <person name="Breakwell D.P."/>
            <person name="Hope S."/>
            <person name="Grose J.H."/>
        </authorList>
    </citation>
    <scope>NUCLEOTIDE SEQUENCE [LARGE SCALE GENOMIC DNA]</scope>
</reference>
<name>A0A223LIM0_9CAUD</name>